<keyword evidence="3 9" id="KW-0067">ATP-binding</keyword>
<dbReference type="PANTHER" id="PTHR19211:SF14">
    <property type="entry name" value="ATP-BINDING CASSETTE SUB-FAMILY F MEMBER 1"/>
    <property type="match status" value="1"/>
</dbReference>
<protein>
    <recommendedName>
        <fullName evidence="5">Probable ATP-binding protein YheS</fullName>
    </recommendedName>
</protein>
<evidence type="ECO:0000256" key="1">
    <source>
        <dbReference type="ARBA" id="ARBA00022737"/>
    </source>
</evidence>
<evidence type="ECO:0000313" key="9">
    <source>
        <dbReference type="EMBL" id="UZW74741.1"/>
    </source>
</evidence>
<evidence type="ECO:0000256" key="4">
    <source>
        <dbReference type="ARBA" id="ARBA00061571"/>
    </source>
</evidence>
<organism evidence="9 10">
    <name type="scientific">Alkalimarinus sediminis</name>
    <dbReference type="NCBI Taxonomy" id="1632866"/>
    <lineage>
        <taxon>Bacteria</taxon>
        <taxon>Pseudomonadati</taxon>
        <taxon>Pseudomonadota</taxon>
        <taxon>Gammaproteobacteria</taxon>
        <taxon>Alteromonadales</taxon>
        <taxon>Alteromonadaceae</taxon>
        <taxon>Alkalimarinus</taxon>
    </lineage>
</organism>
<dbReference type="InterPro" id="IPR027417">
    <property type="entry name" value="P-loop_NTPase"/>
</dbReference>
<reference evidence="9" key="1">
    <citation type="submission" date="2022-07" db="EMBL/GenBank/DDBJ databases">
        <title>Alkalimarinus sp. nov., isolated from gut of a Alitta virens.</title>
        <authorList>
            <person name="Yang A.I."/>
            <person name="Shin N.-R."/>
        </authorList>
    </citation>
    <scope>NUCLEOTIDE SEQUENCE</scope>
    <source>
        <strain evidence="9">FA028</strain>
    </source>
</reference>
<evidence type="ECO:0000256" key="2">
    <source>
        <dbReference type="ARBA" id="ARBA00022741"/>
    </source>
</evidence>
<dbReference type="InterPro" id="IPR050611">
    <property type="entry name" value="ABCF"/>
</dbReference>
<dbReference type="InterPro" id="IPR017871">
    <property type="entry name" value="ABC_transporter-like_CS"/>
</dbReference>
<name>A0A9E8HQM8_9ALTE</name>
<dbReference type="EMBL" id="CP101527">
    <property type="protein sequence ID" value="UZW74741.1"/>
    <property type="molecule type" value="Genomic_DNA"/>
</dbReference>
<dbReference type="Pfam" id="PF12848">
    <property type="entry name" value="ABC_tran_Xtn"/>
    <property type="match status" value="1"/>
</dbReference>
<feature type="region of interest" description="Disordered" evidence="7">
    <location>
        <begin position="529"/>
        <end position="555"/>
    </location>
</feature>
<dbReference type="SMART" id="SM00382">
    <property type="entry name" value="AAA"/>
    <property type="match status" value="2"/>
</dbReference>
<dbReference type="RefSeq" id="WP_251810168.1">
    <property type="nucleotide sequence ID" value="NZ_CP101527.1"/>
</dbReference>
<feature type="domain" description="ABC transporter" evidence="8">
    <location>
        <begin position="2"/>
        <end position="246"/>
    </location>
</feature>
<dbReference type="Pfam" id="PF00005">
    <property type="entry name" value="ABC_tran"/>
    <property type="match status" value="2"/>
</dbReference>
<comment type="similarity">
    <text evidence="4">Belongs to the ABC transporter superfamily. ABCF family. YheS subfamily.</text>
</comment>
<evidence type="ECO:0000256" key="3">
    <source>
        <dbReference type="ARBA" id="ARBA00022840"/>
    </source>
</evidence>
<evidence type="ECO:0000313" key="10">
    <source>
        <dbReference type="Proteomes" id="UP001164472"/>
    </source>
</evidence>
<dbReference type="Proteomes" id="UP001164472">
    <property type="component" value="Chromosome"/>
</dbReference>
<keyword evidence="6" id="KW-0175">Coiled coil</keyword>
<dbReference type="InterPro" id="IPR003439">
    <property type="entry name" value="ABC_transporter-like_ATP-bd"/>
</dbReference>
<dbReference type="PROSITE" id="PS00211">
    <property type="entry name" value="ABC_TRANSPORTER_1"/>
    <property type="match status" value="1"/>
</dbReference>
<accession>A0A9E8HQM8</accession>
<dbReference type="FunFam" id="3.40.50.300:FF:002053">
    <property type="entry name" value="ABC transporter ATP-binding protein"/>
    <property type="match status" value="1"/>
</dbReference>
<dbReference type="PROSITE" id="PS50893">
    <property type="entry name" value="ABC_TRANSPORTER_2"/>
    <property type="match status" value="2"/>
</dbReference>
<feature type="domain" description="ABC transporter" evidence="8">
    <location>
        <begin position="313"/>
        <end position="527"/>
    </location>
</feature>
<dbReference type="InterPro" id="IPR032781">
    <property type="entry name" value="ABC_tran_Xtn"/>
</dbReference>
<dbReference type="KEGG" id="asem:NNL22_17230"/>
<dbReference type="GO" id="GO:0016887">
    <property type="term" value="F:ATP hydrolysis activity"/>
    <property type="evidence" value="ECO:0007669"/>
    <property type="project" value="InterPro"/>
</dbReference>
<keyword evidence="1" id="KW-0677">Repeat</keyword>
<keyword evidence="2" id="KW-0547">Nucleotide-binding</keyword>
<proteinExistence type="inferred from homology"/>
<dbReference type="GO" id="GO:0005524">
    <property type="term" value="F:ATP binding"/>
    <property type="evidence" value="ECO:0007669"/>
    <property type="project" value="UniProtKB-KW"/>
</dbReference>
<evidence type="ECO:0000256" key="7">
    <source>
        <dbReference type="SAM" id="MobiDB-lite"/>
    </source>
</evidence>
<gene>
    <name evidence="9" type="ORF">NNL22_17230</name>
</gene>
<dbReference type="CDD" id="cd03221">
    <property type="entry name" value="ABCF_EF-3"/>
    <property type="match status" value="2"/>
</dbReference>
<keyword evidence="10" id="KW-1185">Reference proteome</keyword>
<feature type="coiled-coil region" evidence="6">
    <location>
        <begin position="566"/>
        <end position="621"/>
    </location>
</feature>
<sequence>MLNIEALSLLRGGNTLLDQVEVTIHAGRRVAIVGANGSGKTSLFKLILGELQADEGELTLPGQCRIAHMQQEVDNIDRTAIEHVIDGHKELRQLQSALAQAEAADDHSKMAQIHGQLDAIDGYNVNVKAEQLLHGLSFSQQDMNRPVSDFSGGWRIRLNLAQALMCPSDLLLLDEPTNHLDLDATLWLERWLKQYQGTLLFISHDRDFIDSVASHVLHFENKKLNYYTGSYSDFERQRAERLAQQQANFEKQQQRISEIEDFVRRFRAKATKAKQAQSRLKELERMEKIAAAHVDSPFHFEFPCSDKMSDPLLNLKKVAVGYGDKTILNDVTLSIHPGTRVGLLGPNGAGKSTLIKAFVNDLPPLSGERVCGEHLAIGYFAQHQLEALDPKATPVTHIQRLSPTESEQSIRNFLGGFGFHGDDAFGDITTFSGGEKARLALAIIAWQKPNLLLLDEPTNHLDLEMRHALTVALQGFEGAVIVVSHDRHLLKNTVEEFLLVADGRVEPFDGDLPSYEKWLLEYQKQSDQSSSKTVGNSDNESSEDKKERKRLAAEARKRISPLRKQLEKDEKAIDRLQHALEEVETLLGDPDIYTDAQKNRLKELLQQQAAYKAELEETELSWCDVSEQIEALQAQEGV</sequence>
<evidence type="ECO:0000259" key="8">
    <source>
        <dbReference type="PROSITE" id="PS50893"/>
    </source>
</evidence>
<evidence type="ECO:0000256" key="5">
    <source>
        <dbReference type="ARBA" id="ARBA00069073"/>
    </source>
</evidence>
<dbReference type="Gene3D" id="3.40.50.300">
    <property type="entry name" value="P-loop containing nucleotide triphosphate hydrolases"/>
    <property type="match status" value="2"/>
</dbReference>
<dbReference type="InterPro" id="IPR003593">
    <property type="entry name" value="AAA+_ATPase"/>
</dbReference>
<dbReference type="PANTHER" id="PTHR19211">
    <property type="entry name" value="ATP-BINDING TRANSPORT PROTEIN-RELATED"/>
    <property type="match status" value="1"/>
</dbReference>
<feature type="compositionally biased region" description="Basic and acidic residues" evidence="7">
    <location>
        <begin position="542"/>
        <end position="555"/>
    </location>
</feature>
<dbReference type="FunFam" id="3.40.50.300:FF:000011">
    <property type="entry name" value="Putative ABC transporter ATP-binding component"/>
    <property type="match status" value="1"/>
</dbReference>
<dbReference type="SUPFAM" id="SSF52540">
    <property type="entry name" value="P-loop containing nucleoside triphosphate hydrolases"/>
    <property type="match status" value="2"/>
</dbReference>
<evidence type="ECO:0000256" key="6">
    <source>
        <dbReference type="SAM" id="Coils"/>
    </source>
</evidence>
<dbReference type="AlphaFoldDB" id="A0A9E8HQM8"/>
<feature type="compositionally biased region" description="Polar residues" evidence="7">
    <location>
        <begin position="529"/>
        <end position="539"/>
    </location>
</feature>